<dbReference type="Proteomes" id="UP000181898">
    <property type="component" value="Chromosome"/>
</dbReference>
<accession>A0A1L3JFI0</accession>
<evidence type="ECO:0000256" key="4">
    <source>
        <dbReference type="ARBA" id="ARBA00023136"/>
    </source>
</evidence>
<gene>
    <name evidence="9" type="ORF">LPB136_00215</name>
</gene>
<evidence type="ECO:0000256" key="3">
    <source>
        <dbReference type="ARBA" id="ARBA00022729"/>
    </source>
</evidence>
<dbReference type="EMBL" id="CP018155">
    <property type="protein sequence ID" value="APG63886.1"/>
    <property type="molecule type" value="Genomic_DNA"/>
</dbReference>
<dbReference type="GO" id="GO:0009279">
    <property type="term" value="C:cell outer membrane"/>
    <property type="evidence" value="ECO:0007669"/>
    <property type="project" value="UniProtKB-SubCell"/>
</dbReference>
<feature type="chain" id="PRO_5012001359" description="RagB/SusD family nutrient uptake outer membrane protein" evidence="6">
    <location>
        <begin position="22"/>
        <end position="457"/>
    </location>
</feature>
<dbReference type="RefSeq" id="WP_072554208.1">
    <property type="nucleotide sequence ID" value="NZ_CP018155.1"/>
</dbReference>
<evidence type="ECO:0000256" key="2">
    <source>
        <dbReference type="ARBA" id="ARBA00006275"/>
    </source>
</evidence>
<evidence type="ECO:0000259" key="8">
    <source>
        <dbReference type="Pfam" id="PF14322"/>
    </source>
</evidence>
<dbReference type="SUPFAM" id="SSF48452">
    <property type="entry name" value="TPR-like"/>
    <property type="match status" value="1"/>
</dbReference>
<evidence type="ECO:0000313" key="10">
    <source>
        <dbReference type="Proteomes" id="UP000181898"/>
    </source>
</evidence>
<dbReference type="Gene3D" id="2.20.20.130">
    <property type="match status" value="1"/>
</dbReference>
<keyword evidence="3 6" id="KW-0732">Signal</keyword>
<evidence type="ECO:0000256" key="5">
    <source>
        <dbReference type="ARBA" id="ARBA00023237"/>
    </source>
</evidence>
<dbReference type="OrthoDB" id="630434at2"/>
<protein>
    <recommendedName>
        <fullName evidence="11">RagB/SusD family nutrient uptake outer membrane protein</fullName>
    </recommendedName>
</protein>
<dbReference type="InterPro" id="IPR012944">
    <property type="entry name" value="SusD_RagB_dom"/>
</dbReference>
<dbReference type="InterPro" id="IPR033985">
    <property type="entry name" value="SusD-like_N"/>
</dbReference>
<feature type="signal peptide" evidence="6">
    <location>
        <begin position="1"/>
        <end position="21"/>
    </location>
</feature>
<dbReference type="Gene3D" id="1.25.40.900">
    <property type="match status" value="1"/>
</dbReference>
<feature type="domain" description="SusD-like N-terminal" evidence="8">
    <location>
        <begin position="30"/>
        <end position="228"/>
    </location>
</feature>
<reference evidence="9 10" key="1">
    <citation type="submission" date="2016-11" db="EMBL/GenBank/DDBJ databases">
        <title>Tenacibaculum sp. LPB0136, isolated from marine environment.</title>
        <authorList>
            <person name="Kim E."/>
            <person name="Yi H."/>
        </authorList>
    </citation>
    <scope>NUCLEOTIDE SEQUENCE [LARGE SCALE GENOMIC DNA]</scope>
    <source>
        <strain evidence="9 10">LPB0136</strain>
    </source>
</reference>
<keyword evidence="4" id="KW-0472">Membrane</keyword>
<dbReference type="InterPro" id="IPR011990">
    <property type="entry name" value="TPR-like_helical_dom_sf"/>
</dbReference>
<organism evidence="9 10">
    <name type="scientific">Tenacibaculum todarodis</name>
    <dbReference type="NCBI Taxonomy" id="1850252"/>
    <lineage>
        <taxon>Bacteria</taxon>
        <taxon>Pseudomonadati</taxon>
        <taxon>Bacteroidota</taxon>
        <taxon>Flavobacteriia</taxon>
        <taxon>Flavobacteriales</taxon>
        <taxon>Flavobacteriaceae</taxon>
        <taxon>Tenacibaculum</taxon>
    </lineage>
</organism>
<evidence type="ECO:0000313" key="9">
    <source>
        <dbReference type="EMBL" id="APG63886.1"/>
    </source>
</evidence>
<comment type="similarity">
    <text evidence="2">Belongs to the SusD family.</text>
</comment>
<keyword evidence="5" id="KW-0998">Cell outer membrane</keyword>
<dbReference type="STRING" id="1850252.LPB136_00215"/>
<sequence>MKKIIYFIATVVLLTSMVACNDEDLNPTLTEDKDLETNISTYEDVVALLNGAYNRISSGSYYGRDYIIINEVRTDNTYSNANSNRFVEEGRMNILPTASNGAWSQIYRVIAVANALIQAEGVSGDAALINHAKGQAYAMRALGHFDLVKLYGQQHVSGGDNTLGVPYVTTYRNPDNYFQSRNTVAEVKTLALQDLDTALSLMSASLNDASKQTITTHAVNAIKAKIALYFGDLPTARDAALKVINSNAFTIASASGFASTFSTDSASNSIFEIAASGTDNLGINGLANIYRGASYGDIAVLQDLKDTYDSNDIRGGSQFISTVGGFIRNVGKYPTMGTFDDNISVIRYEEVVLIYAESIIAENPTLALTHLNSIPQNRNAVTYPVATQTNVLVERRKEFAFEGMRFHDLARTGKDIPLVDAINQTHGGPAYGSFNFAYPIPNEEAGVNANVVQNFGY</sequence>
<evidence type="ECO:0008006" key="11">
    <source>
        <dbReference type="Google" id="ProtNLM"/>
    </source>
</evidence>
<evidence type="ECO:0000259" key="7">
    <source>
        <dbReference type="Pfam" id="PF07980"/>
    </source>
</evidence>
<dbReference type="Gene3D" id="1.25.40.390">
    <property type="match status" value="1"/>
</dbReference>
<dbReference type="AlphaFoldDB" id="A0A1L3JFI0"/>
<name>A0A1L3JFI0_9FLAO</name>
<evidence type="ECO:0000256" key="1">
    <source>
        <dbReference type="ARBA" id="ARBA00004442"/>
    </source>
</evidence>
<dbReference type="PROSITE" id="PS51257">
    <property type="entry name" value="PROKAR_LIPOPROTEIN"/>
    <property type="match status" value="1"/>
</dbReference>
<proteinExistence type="inferred from homology"/>
<comment type="subcellular location">
    <subcellularLocation>
        <location evidence="1">Cell outer membrane</location>
    </subcellularLocation>
</comment>
<dbReference type="Pfam" id="PF07980">
    <property type="entry name" value="SusD_RagB"/>
    <property type="match status" value="1"/>
</dbReference>
<dbReference type="KEGG" id="ten:LPB136_00215"/>
<feature type="domain" description="RagB/SusD" evidence="7">
    <location>
        <begin position="327"/>
        <end position="457"/>
    </location>
</feature>
<dbReference type="Pfam" id="PF14322">
    <property type="entry name" value="SusD-like_3"/>
    <property type="match status" value="1"/>
</dbReference>
<keyword evidence="10" id="KW-1185">Reference proteome</keyword>
<evidence type="ECO:0000256" key="6">
    <source>
        <dbReference type="SAM" id="SignalP"/>
    </source>
</evidence>